<dbReference type="Proteomes" id="UP000480929">
    <property type="component" value="Unassembled WGS sequence"/>
</dbReference>
<evidence type="ECO:0000313" key="4">
    <source>
        <dbReference type="Proteomes" id="UP000480929"/>
    </source>
</evidence>
<name>A0A6N7SA73_9FIRM</name>
<accession>A0A6N7SA73</accession>
<dbReference type="PANTHER" id="PTHR10000">
    <property type="entry name" value="PHOSPHOSERINE PHOSPHATASE"/>
    <property type="match status" value="1"/>
</dbReference>
<protein>
    <submittedName>
        <fullName evidence="1">HAD-IIB family hydrolase</fullName>
    </submittedName>
</protein>
<dbReference type="AlphaFoldDB" id="A0A6N7SA73"/>
<keyword evidence="4" id="KW-1185">Reference proteome</keyword>
<dbReference type="InterPro" id="IPR023214">
    <property type="entry name" value="HAD_sf"/>
</dbReference>
<dbReference type="GeneID" id="42457769"/>
<dbReference type="SUPFAM" id="SSF56784">
    <property type="entry name" value="HAD-like"/>
    <property type="match status" value="1"/>
</dbReference>
<dbReference type="PANTHER" id="PTHR10000:SF8">
    <property type="entry name" value="HAD SUPERFAMILY HYDROLASE-LIKE, TYPE 3"/>
    <property type="match status" value="1"/>
</dbReference>
<dbReference type="Gene3D" id="3.30.1240.10">
    <property type="match status" value="1"/>
</dbReference>
<comment type="caution">
    <text evidence="1">The sequence shown here is derived from an EMBL/GenBank/DDBJ whole genome shotgun (WGS) entry which is preliminary data.</text>
</comment>
<dbReference type="InterPro" id="IPR036412">
    <property type="entry name" value="HAD-like_sf"/>
</dbReference>
<sequence>MLKLLVTDLDGTLLKIGNELSAGISDENREALEAFVKAGGHVAIASSRGADAQEMISGLLGIPVAAIGMNGFVVLDEEGEKISEHWMLFSDFAQLADFIQTHRINGSLITRGEDGGAYGFGGEHDYPQRLTPGSPVIRQNWRLEFADFAYRSGRCSKISLFVEPGQHREASRLLHLAFDSRFEIAASDADMLDVSPIGINKGSGILELAEAMGICREEIAVVGDNENDLSMFKVIPLSYCMDHAASAIQSQASCSVASVAEALARAQQAAK</sequence>
<dbReference type="EMBL" id="WKPI01000037">
    <property type="protein sequence ID" value="MSC34551.1"/>
    <property type="molecule type" value="Genomic_DNA"/>
</dbReference>
<dbReference type="Gene3D" id="3.40.50.1000">
    <property type="entry name" value="HAD superfamily/HAD-like"/>
    <property type="match status" value="1"/>
</dbReference>
<evidence type="ECO:0000313" key="2">
    <source>
        <dbReference type="EMBL" id="MSC34551.1"/>
    </source>
</evidence>
<dbReference type="Pfam" id="PF08282">
    <property type="entry name" value="Hydrolase_3"/>
    <property type="match status" value="1"/>
</dbReference>
<dbReference type="GO" id="GO:0000287">
    <property type="term" value="F:magnesium ion binding"/>
    <property type="evidence" value="ECO:0007669"/>
    <property type="project" value="TreeGrafter"/>
</dbReference>
<dbReference type="GO" id="GO:0016791">
    <property type="term" value="F:phosphatase activity"/>
    <property type="evidence" value="ECO:0007669"/>
    <property type="project" value="TreeGrafter"/>
</dbReference>
<evidence type="ECO:0000313" key="3">
    <source>
        <dbReference type="Proteomes" id="UP000433575"/>
    </source>
</evidence>
<keyword evidence="1" id="KW-0378">Hydrolase</keyword>
<gene>
    <name evidence="2" type="ORF">GKD88_15600</name>
    <name evidence="1" type="ORF">GKE08_15930</name>
</gene>
<dbReference type="Proteomes" id="UP000433575">
    <property type="component" value="Unassembled WGS sequence"/>
</dbReference>
<dbReference type="RefSeq" id="WP_020225991.1">
    <property type="nucleotide sequence ID" value="NZ_CABKSC010000004.1"/>
</dbReference>
<dbReference type="InterPro" id="IPR006379">
    <property type="entry name" value="HAD-SF_hydro_IIB"/>
</dbReference>
<reference evidence="3 4" key="1">
    <citation type="journal article" date="2019" name="Nat. Med.">
        <title>A library of human gut bacterial isolates paired with longitudinal multiomics data enables mechanistic microbiome research.</title>
        <authorList>
            <person name="Poyet M."/>
            <person name="Groussin M."/>
            <person name="Gibbons S.M."/>
            <person name="Avila-Pacheco J."/>
            <person name="Jiang X."/>
            <person name="Kearney S.M."/>
            <person name="Perrotta A.R."/>
            <person name="Berdy B."/>
            <person name="Zhao S."/>
            <person name="Lieberman T.D."/>
            <person name="Swanson P.K."/>
            <person name="Smith M."/>
            <person name="Roesemann S."/>
            <person name="Alexander J.E."/>
            <person name="Rich S.A."/>
            <person name="Livny J."/>
            <person name="Vlamakis H."/>
            <person name="Clish C."/>
            <person name="Bullock K."/>
            <person name="Deik A."/>
            <person name="Scott J."/>
            <person name="Pierce K.A."/>
            <person name="Xavier R.J."/>
            <person name="Alm E.J."/>
        </authorList>
    </citation>
    <scope>NUCLEOTIDE SEQUENCE [LARGE SCALE GENOMIC DNA]</scope>
    <source>
        <strain evidence="1 3">BIOML-A4</strain>
        <strain evidence="2 4">BIOML-A5</strain>
    </source>
</reference>
<dbReference type="GO" id="GO:0005829">
    <property type="term" value="C:cytosol"/>
    <property type="evidence" value="ECO:0007669"/>
    <property type="project" value="TreeGrafter"/>
</dbReference>
<dbReference type="EMBL" id="WKPJ01000035">
    <property type="protein sequence ID" value="MSA90821.1"/>
    <property type="molecule type" value="Genomic_DNA"/>
</dbReference>
<proteinExistence type="predicted"/>
<organism evidence="1 3">
    <name type="scientific">Holdemania massiliensis</name>
    <dbReference type="NCBI Taxonomy" id="1468449"/>
    <lineage>
        <taxon>Bacteria</taxon>
        <taxon>Bacillati</taxon>
        <taxon>Bacillota</taxon>
        <taxon>Erysipelotrichia</taxon>
        <taxon>Erysipelotrichales</taxon>
        <taxon>Erysipelotrichaceae</taxon>
        <taxon>Holdemania</taxon>
    </lineage>
</organism>
<dbReference type="NCBIfam" id="TIGR01484">
    <property type="entry name" value="HAD-SF-IIB"/>
    <property type="match status" value="1"/>
</dbReference>
<evidence type="ECO:0000313" key="1">
    <source>
        <dbReference type="EMBL" id="MSA90821.1"/>
    </source>
</evidence>
<dbReference type="OrthoDB" id="9781413at2"/>